<protein>
    <submittedName>
        <fullName evidence="1">WbqC-like protein</fullName>
    </submittedName>
</protein>
<dbReference type="RefSeq" id="WP_108114188.1">
    <property type="nucleotide sequence ID" value="NZ_QBKT01000003.1"/>
</dbReference>
<evidence type="ECO:0000313" key="1">
    <source>
        <dbReference type="EMBL" id="PTX61953.1"/>
    </source>
</evidence>
<proteinExistence type="predicted"/>
<dbReference type="EMBL" id="QBKT01000003">
    <property type="protein sequence ID" value="PTX61953.1"/>
    <property type="molecule type" value="Genomic_DNA"/>
</dbReference>
<evidence type="ECO:0000313" key="2">
    <source>
        <dbReference type="Proteomes" id="UP000244090"/>
    </source>
</evidence>
<reference evidence="1 2" key="1">
    <citation type="submission" date="2018-04" db="EMBL/GenBank/DDBJ databases">
        <title>Genomic Encyclopedia of Archaeal and Bacterial Type Strains, Phase II (KMG-II): from individual species to whole genera.</title>
        <authorList>
            <person name="Goeker M."/>
        </authorList>
    </citation>
    <scope>NUCLEOTIDE SEQUENCE [LARGE SCALE GENOMIC DNA]</scope>
    <source>
        <strain evidence="1 2">DSM 25731</strain>
    </source>
</reference>
<gene>
    <name evidence="1" type="ORF">C8N46_10350</name>
</gene>
<dbReference type="Proteomes" id="UP000244090">
    <property type="component" value="Unassembled WGS sequence"/>
</dbReference>
<dbReference type="Pfam" id="PF08889">
    <property type="entry name" value="WbqC"/>
    <property type="match status" value="1"/>
</dbReference>
<dbReference type="OrthoDB" id="1523452at2"/>
<name>A0A2T6C0V2_9FLAO</name>
<keyword evidence="2" id="KW-1185">Reference proteome</keyword>
<comment type="caution">
    <text evidence="1">The sequence shown here is derived from an EMBL/GenBank/DDBJ whole genome shotgun (WGS) entry which is preliminary data.</text>
</comment>
<dbReference type="InterPro" id="IPR014985">
    <property type="entry name" value="WbqC"/>
</dbReference>
<accession>A0A2T6C0V2</accession>
<sequence length="206" mass="24392">MSFIVHPTYFPSIAHYVLFAKADDLVYEMEDNFQKQTYRNRTYIYGANGKLMLNVPVKHSKKNQHQKYRDIEIANETAWQRLHWKSLESAYRTSPFFEYYEDELQPLFEKKYTRLMDLNLDTINAINECLQLEVSPSHTTEYQSVVTDIKDFRKLVDVKKEPNHGFEAYTQVFDTKYGFIPNLSILDLLFNEGTNALSYLEQQTVL</sequence>
<organism evidence="1 2">
    <name type="scientific">Kordia periserrulae</name>
    <dbReference type="NCBI Taxonomy" id="701523"/>
    <lineage>
        <taxon>Bacteria</taxon>
        <taxon>Pseudomonadati</taxon>
        <taxon>Bacteroidota</taxon>
        <taxon>Flavobacteriia</taxon>
        <taxon>Flavobacteriales</taxon>
        <taxon>Flavobacteriaceae</taxon>
        <taxon>Kordia</taxon>
    </lineage>
</organism>
<dbReference type="AlphaFoldDB" id="A0A2T6C0V2"/>